<dbReference type="Proteomes" id="UP001214553">
    <property type="component" value="Chromosome"/>
</dbReference>
<evidence type="ECO:0000256" key="3">
    <source>
        <dbReference type="ARBA" id="ARBA00022842"/>
    </source>
</evidence>
<name>A0ABY8BV27_9MICO</name>
<keyword evidence="3" id="KW-0460">Magnesium</keyword>
<gene>
    <name evidence="4" type="ORF">PU630_08860</name>
</gene>
<organism evidence="4 5">
    <name type="scientific">Microbacterium horticulturae</name>
    <dbReference type="NCBI Taxonomy" id="3028316"/>
    <lineage>
        <taxon>Bacteria</taxon>
        <taxon>Bacillati</taxon>
        <taxon>Actinomycetota</taxon>
        <taxon>Actinomycetes</taxon>
        <taxon>Micrococcales</taxon>
        <taxon>Microbacteriaceae</taxon>
        <taxon>Microbacterium</taxon>
    </lineage>
</organism>
<keyword evidence="4" id="KW-0456">Lyase</keyword>
<evidence type="ECO:0000256" key="1">
    <source>
        <dbReference type="ARBA" id="ARBA00001946"/>
    </source>
</evidence>
<dbReference type="SFLD" id="SFLDS00003">
    <property type="entry name" value="Haloacid_Dehalogenase"/>
    <property type="match status" value="1"/>
</dbReference>
<dbReference type="InterPro" id="IPR051400">
    <property type="entry name" value="HAD-like_hydrolase"/>
</dbReference>
<evidence type="ECO:0000313" key="5">
    <source>
        <dbReference type="Proteomes" id="UP001214553"/>
    </source>
</evidence>
<dbReference type="PANTHER" id="PTHR46470:SF4">
    <property type="entry name" value="5-AMINO-6-(5-PHOSPHO-D-RIBITYLAMINO)URACIL PHOSPHATASE YIGB"/>
    <property type="match status" value="1"/>
</dbReference>
<protein>
    <submittedName>
        <fullName evidence="4">HAD family hydrolase</fullName>
    </submittedName>
</protein>
<dbReference type="SUPFAM" id="SSF56784">
    <property type="entry name" value="HAD-like"/>
    <property type="match status" value="1"/>
</dbReference>
<dbReference type="PRINTS" id="PR00413">
    <property type="entry name" value="HADHALOGNASE"/>
</dbReference>
<evidence type="ECO:0000256" key="2">
    <source>
        <dbReference type="ARBA" id="ARBA00022801"/>
    </source>
</evidence>
<dbReference type="PANTHER" id="PTHR46470">
    <property type="entry name" value="N-ACYLNEURAMINATE-9-PHOSPHATASE"/>
    <property type="match status" value="1"/>
</dbReference>
<dbReference type="SFLD" id="SFLDG01129">
    <property type="entry name" value="C1.5:_HAD__Beta-PGM__Phosphata"/>
    <property type="match status" value="1"/>
</dbReference>
<dbReference type="InterPro" id="IPR036412">
    <property type="entry name" value="HAD-like_sf"/>
</dbReference>
<dbReference type="Pfam" id="PF00702">
    <property type="entry name" value="Hydrolase"/>
    <property type="match status" value="1"/>
</dbReference>
<comment type="cofactor">
    <cofactor evidence="1">
        <name>Mg(2+)</name>
        <dbReference type="ChEBI" id="CHEBI:18420"/>
    </cofactor>
</comment>
<keyword evidence="2 4" id="KW-0378">Hydrolase</keyword>
<proteinExistence type="predicted"/>
<dbReference type="Gene3D" id="3.40.50.1000">
    <property type="entry name" value="HAD superfamily/HAD-like"/>
    <property type="match status" value="1"/>
</dbReference>
<dbReference type="SFLD" id="SFLDG01135">
    <property type="entry name" value="C1.5.6:_HAD__Beta-PGM__Phospha"/>
    <property type="match status" value="1"/>
</dbReference>
<dbReference type="NCBIfam" id="TIGR01509">
    <property type="entry name" value="HAD-SF-IA-v3"/>
    <property type="match status" value="1"/>
</dbReference>
<dbReference type="NCBIfam" id="TIGR01549">
    <property type="entry name" value="HAD-SF-IA-v1"/>
    <property type="match status" value="1"/>
</dbReference>
<dbReference type="GO" id="GO:0016787">
    <property type="term" value="F:hydrolase activity"/>
    <property type="evidence" value="ECO:0007669"/>
    <property type="project" value="UniProtKB-KW"/>
</dbReference>
<dbReference type="InterPro" id="IPR006439">
    <property type="entry name" value="HAD-SF_hydro_IA"/>
</dbReference>
<reference evidence="4 5" key="1">
    <citation type="submission" date="2023-03" db="EMBL/GenBank/DDBJ databases">
        <title>Genome sequence of Microbacterium sp. KACC 23027.</title>
        <authorList>
            <person name="Kim S."/>
            <person name="Heo J."/>
            <person name="Kwon S.-W."/>
        </authorList>
    </citation>
    <scope>NUCLEOTIDE SEQUENCE [LARGE SCALE GENOMIC DNA]</scope>
    <source>
        <strain evidence="4 5">KACC 23027</strain>
    </source>
</reference>
<keyword evidence="5" id="KW-1185">Reference proteome</keyword>
<dbReference type="EMBL" id="CP119108">
    <property type="protein sequence ID" value="WEG07382.1"/>
    <property type="molecule type" value="Genomic_DNA"/>
</dbReference>
<dbReference type="Gene3D" id="1.20.120.1600">
    <property type="match status" value="1"/>
</dbReference>
<dbReference type="InterPro" id="IPR023214">
    <property type="entry name" value="HAD_sf"/>
</dbReference>
<accession>A0ABY8BV27</accession>
<sequence length="225" mass="24729">MTAILFDLDGTLIDQESASASAVRAWGAELGLSLDGIAQRWAASSSRHYARYQTREITFSGQRRERVRDLVGRDLSDAEADELFAGYLRRYESGWALFPDTVRCLERLRDAGVPLGVLTNGDRTQQLQKVDRFDLAGYFDAIVCSSDLPHGKPYPIAYTSAVRALGQEAMDVIMVGDSLEHDVQGALAAGLRAVLLDRAGEHRDDDVVTISRLDDLVAATAELRL</sequence>
<dbReference type="RefSeq" id="WP_275276721.1">
    <property type="nucleotide sequence ID" value="NZ_CP119108.1"/>
</dbReference>
<dbReference type="GO" id="GO:0016829">
    <property type="term" value="F:lyase activity"/>
    <property type="evidence" value="ECO:0007669"/>
    <property type="project" value="UniProtKB-KW"/>
</dbReference>
<evidence type="ECO:0000313" key="4">
    <source>
        <dbReference type="EMBL" id="WEG07382.1"/>
    </source>
</evidence>